<keyword evidence="2" id="KW-1185">Reference proteome</keyword>
<name>A0A3E2HLC5_SCYLI</name>
<feature type="non-terminal residue" evidence="1">
    <location>
        <position position="118"/>
    </location>
</feature>
<dbReference type="AlphaFoldDB" id="A0A3E2HLC5"/>
<reference evidence="1 2" key="1">
    <citation type="submission" date="2018-05" db="EMBL/GenBank/DDBJ databases">
        <title>Draft genome sequence of Scytalidium lignicola DSM 105466, a ubiquitous saprotrophic fungus.</title>
        <authorList>
            <person name="Buettner E."/>
            <person name="Gebauer A.M."/>
            <person name="Hofrichter M."/>
            <person name="Liers C."/>
            <person name="Kellner H."/>
        </authorList>
    </citation>
    <scope>NUCLEOTIDE SEQUENCE [LARGE SCALE GENOMIC DNA]</scope>
    <source>
        <strain evidence="1 2">DSM 105466</strain>
    </source>
</reference>
<dbReference type="EC" id="4.1.1.65" evidence="1"/>
<feature type="non-terminal residue" evidence="1">
    <location>
        <position position="1"/>
    </location>
</feature>
<dbReference type="Proteomes" id="UP000258309">
    <property type="component" value="Unassembled WGS sequence"/>
</dbReference>
<protein>
    <submittedName>
        <fullName evidence="1">Phosphatidylserine decarboxylase</fullName>
        <ecNumber evidence="1">4.1.1.65</ecNumber>
    </submittedName>
</protein>
<evidence type="ECO:0000313" key="1">
    <source>
        <dbReference type="EMBL" id="RFU34197.1"/>
    </source>
</evidence>
<dbReference type="OrthoDB" id="5973539at2759"/>
<dbReference type="GO" id="GO:0004609">
    <property type="term" value="F:phosphatidylserine decarboxylase activity"/>
    <property type="evidence" value="ECO:0007669"/>
    <property type="project" value="UniProtKB-EC"/>
</dbReference>
<keyword evidence="1" id="KW-0456">Lyase</keyword>
<gene>
    <name evidence="1" type="ORF">B7463_g2179</name>
</gene>
<dbReference type="STRING" id="5539.A0A3E2HLC5"/>
<proteinExistence type="predicted"/>
<dbReference type="EMBL" id="NCSJ02000024">
    <property type="protein sequence ID" value="RFU34197.1"/>
    <property type="molecule type" value="Genomic_DNA"/>
</dbReference>
<sequence>MVLSLPPHFCSPVSGVLVPGLTAVESVDSWEEGFRGARTGSGGRNRHLVSEWAPMLAILVLDIGVIAKVELEFTNHSLVSGTVKRAFVKDSTYFSELLFKGVNDPSVKEIDMGSITVG</sequence>
<evidence type="ECO:0000313" key="2">
    <source>
        <dbReference type="Proteomes" id="UP000258309"/>
    </source>
</evidence>
<organism evidence="1 2">
    <name type="scientific">Scytalidium lignicola</name>
    <name type="common">Hyphomycete</name>
    <dbReference type="NCBI Taxonomy" id="5539"/>
    <lineage>
        <taxon>Eukaryota</taxon>
        <taxon>Fungi</taxon>
        <taxon>Dikarya</taxon>
        <taxon>Ascomycota</taxon>
        <taxon>Pezizomycotina</taxon>
        <taxon>Leotiomycetes</taxon>
        <taxon>Leotiomycetes incertae sedis</taxon>
        <taxon>Scytalidium</taxon>
    </lineage>
</organism>
<comment type="caution">
    <text evidence="1">The sequence shown here is derived from an EMBL/GenBank/DDBJ whole genome shotgun (WGS) entry which is preliminary data.</text>
</comment>
<accession>A0A3E2HLC5</accession>